<feature type="compositionally biased region" description="Basic and acidic residues" evidence="1">
    <location>
        <begin position="11"/>
        <end position="24"/>
    </location>
</feature>
<gene>
    <name evidence="2" type="ORF">PIB30_108069</name>
</gene>
<protein>
    <submittedName>
        <fullName evidence="2">Uncharacterized protein</fullName>
    </submittedName>
</protein>
<evidence type="ECO:0000256" key="1">
    <source>
        <dbReference type="SAM" id="MobiDB-lite"/>
    </source>
</evidence>
<evidence type="ECO:0000313" key="3">
    <source>
        <dbReference type="Proteomes" id="UP001341840"/>
    </source>
</evidence>
<evidence type="ECO:0000313" key="2">
    <source>
        <dbReference type="EMBL" id="MED6141904.1"/>
    </source>
</evidence>
<feature type="compositionally biased region" description="Acidic residues" evidence="1">
    <location>
        <begin position="1"/>
        <end position="10"/>
    </location>
</feature>
<keyword evidence="3" id="KW-1185">Reference proteome</keyword>
<name>A0ABU6T0I2_9FABA</name>
<reference evidence="2 3" key="1">
    <citation type="journal article" date="2023" name="Plants (Basel)">
        <title>Bridging the Gap: Combining Genomics and Transcriptomics Approaches to Understand Stylosanthes scabra, an Orphan Legume from the Brazilian Caatinga.</title>
        <authorList>
            <person name="Ferreira-Neto J.R.C."/>
            <person name="da Silva M.D."/>
            <person name="Binneck E."/>
            <person name="de Melo N.F."/>
            <person name="da Silva R.H."/>
            <person name="de Melo A.L.T.M."/>
            <person name="Pandolfi V."/>
            <person name="Bustamante F.O."/>
            <person name="Brasileiro-Vidal A.C."/>
            <person name="Benko-Iseppon A.M."/>
        </authorList>
    </citation>
    <scope>NUCLEOTIDE SEQUENCE [LARGE SCALE GENOMIC DNA]</scope>
    <source>
        <tissue evidence="2">Leaves</tissue>
    </source>
</reference>
<comment type="caution">
    <text evidence="2">The sequence shown here is derived from an EMBL/GenBank/DDBJ whole genome shotgun (WGS) entry which is preliminary data.</text>
</comment>
<sequence length="65" mass="7688">RNHEETEEDEENRKQRKLESSYKEHKLIQGNIKVTHSKVTHSKVPRLPKFTLKSRLGLVHAKSQK</sequence>
<organism evidence="2 3">
    <name type="scientific">Stylosanthes scabra</name>
    <dbReference type="NCBI Taxonomy" id="79078"/>
    <lineage>
        <taxon>Eukaryota</taxon>
        <taxon>Viridiplantae</taxon>
        <taxon>Streptophyta</taxon>
        <taxon>Embryophyta</taxon>
        <taxon>Tracheophyta</taxon>
        <taxon>Spermatophyta</taxon>
        <taxon>Magnoliopsida</taxon>
        <taxon>eudicotyledons</taxon>
        <taxon>Gunneridae</taxon>
        <taxon>Pentapetalae</taxon>
        <taxon>rosids</taxon>
        <taxon>fabids</taxon>
        <taxon>Fabales</taxon>
        <taxon>Fabaceae</taxon>
        <taxon>Papilionoideae</taxon>
        <taxon>50 kb inversion clade</taxon>
        <taxon>dalbergioids sensu lato</taxon>
        <taxon>Dalbergieae</taxon>
        <taxon>Pterocarpus clade</taxon>
        <taxon>Stylosanthes</taxon>
    </lineage>
</organism>
<feature type="non-terminal residue" evidence="2">
    <location>
        <position position="1"/>
    </location>
</feature>
<dbReference type="Proteomes" id="UP001341840">
    <property type="component" value="Unassembled WGS sequence"/>
</dbReference>
<accession>A0ABU6T0I2</accession>
<dbReference type="EMBL" id="JASCZI010065286">
    <property type="protein sequence ID" value="MED6141904.1"/>
    <property type="molecule type" value="Genomic_DNA"/>
</dbReference>
<proteinExistence type="predicted"/>
<feature type="region of interest" description="Disordered" evidence="1">
    <location>
        <begin position="1"/>
        <end position="24"/>
    </location>
</feature>